<evidence type="ECO:0000259" key="2">
    <source>
        <dbReference type="Pfam" id="PF13963"/>
    </source>
</evidence>
<accession>A0AAD8KJZ7</accession>
<dbReference type="InterPro" id="IPR029480">
    <property type="entry name" value="Transpos_assoc"/>
</dbReference>
<gene>
    <name evidence="3" type="ORF">QVD17_19654</name>
</gene>
<dbReference type="PANTHER" id="PTHR48258:SF9">
    <property type="entry name" value="OS01G0348150 PROTEIN"/>
    <property type="match status" value="1"/>
</dbReference>
<organism evidence="3 4">
    <name type="scientific">Tagetes erecta</name>
    <name type="common">African marigold</name>
    <dbReference type="NCBI Taxonomy" id="13708"/>
    <lineage>
        <taxon>Eukaryota</taxon>
        <taxon>Viridiplantae</taxon>
        <taxon>Streptophyta</taxon>
        <taxon>Embryophyta</taxon>
        <taxon>Tracheophyta</taxon>
        <taxon>Spermatophyta</taxon>
        <taxon>Magnoliopsida</taxon>
        <taxon>eudicotyledons</taxon>
        <taxon>Gunneridae</taxon>
        <taxon>Pentapetalae</taxon>
        <taxon>asterids</taxon>
        <taxon>campanulids</taxon>
        <taxon>Asterales</taxon>
        <taxon>Asteraceae</taxon>
        <taxon>Asteroideae</taxon>
        <taxon>Heliantheae alliance</taxon>
        <taxon>Tageteae</taxon>
        <taxon>Tagetes</taxon>
    </lineage>
</organism>
<protein>
    <recommendedName>
        <fullName evidence="2">Transposase-associated domain-containing protein</fullName>
    </recommendedName>
</protein>
<proteinExistence type="predicted"/>
<evidence type="ECO:0000313" key="3">
    <source>
        <dbReference type="EMBL" id="KAK1424327.1"/>
    </source>
</evidence>
<dbReference type="AlphaFoldDB" id="A0AAD8KJZ7"/>
<evidence type="ECO:0000313" key="4">
    <source>
        <dbReference type="Proteomes" id="UP001229421"/>
    </source>
</evidence>
<dbReference type="Proteomes" id="UP001229421">
    <property type="component" value="Unassembled WGS sequence"/>
</dbReference>
<dbReference type="EMBL" id="JAUHHV010000005">
    <property type="protein sequence ID" value="KAK1424327.1"/>
    <property type="molecule type" value="Genomic_DNA"/>
</dbReference>
<reference evidence="3" key="1">
    <citation type="journal article" date="2023" name="bioRxiv">
        <title>Improved chromosome-level genome assembly for marigold (Tagetes erecta).</title>
        <authorList>
            <person name="Jiang F."/>
            <person name="Yuan L."/>
            <person name="Wang S."/>
            <person name="Wang H."/>
            <person name="Xu D."/>
            <person name="Wang A."/>
            <person name="Fan W."/>
        </authorList>
    </citation>
    <scope>NUCLEOTIDE SEQUENCE</scope>
    <source>
        <strain evidence="3">WSJ</strain>
        <tissue evidence="3">Leaf</tissue>
    </source>
</reference>
<feature type="compositionally biased region" description="Polar residues" evidence="1">
    <location>
        <begin position="323"/>
        <end position="335"/>
    </location>
</feature>
<feature type="domain" description="Transposase-associated" evidence="2">
    <location>
        <begin position="5"/>
        <end position="79"/>
    </location>
</feature>
<feature type="region of interest" description="Disordered" evidence="1">
    <location>
        <begin position="314"/>
        <end position="342"/>
    </location>
</feature>
<keyword evidence="4" id="KW-1185">Reference proteome</keyword>
<dbReference type="PANTHER" id="PTHR48258">
    <property type="entry name" value="DUF4218 DOMAIN-CONTAINING PROTEIN-RELATED"/>
    <property type="match status" value="1"/>
</dbReference>
<sequence length="542" mass="61815">MDRSNWMYNTRRTDSICIIGVQDFLKAAEAHRVNEGAQLIFCPCASCKNFQKHYIEYVQLHLLRHGFYPGYTCWSMHRESFANCSTSSINLDDDNINSQYTDNENDALNDNNDNFDDMKVRKHFDAYSRVKDLIVVFGKKTYAKKGTRVEKGTQVTEFCTGYLDGVKSIGVPESRHSGRLEGVGGVGMKTKPPDYDLLQAAHFVVLKHMTCIAPYVNKHKFHNPRLQNFDKDWPHLMKKRPHLTTVDYKRVQLWIAARATKDLQTGNRDTIDYDATIEKLVDANKKRKCAGAFGDERYDALTQVKQKFKGLYKRGTGRMDTGPSGNVSRENQSVEASPGFRGSRYPTGESHIIYPDMENVCECELLWPFGSRNCDTIANGQAYPTSERYLDDITMHEHCVKILNASTQSASRSPSQTRTCDAGPSVEGYIPQMELSSNDSETQNDFIIDPAFIQDMVDDGLFNTELNVFEEFQTQHVQQQMVTTGMFPAEITNFFEPEALLQLFIDEWIDITIVFWFTWSQSIGYKLPLPNLAIDAFASVFK</sequence>
<name>A0AAD8KJZ7_TARER</name>
<dbReference type="Pfam" id="PF13963">
    <property type="entry name" value="Transpos_assoc"/>
    <property type="match status" value="1"/>
</dbReference>
<comment type="caution">
    <text evidence="3">The sequence shown here is derived from an EMBL/GenBank/DDBJ whole genome shotgun (WGS) entry which is preliminary data.</text>
</comment>
<evidence type="ECO:0000256" key="1">
    <source>
        <dbReference type="SAM" id="MobiDB-lite"/>
    </source>
</evidence>